<evidence type="ECO:0000313" key="3">
    <source>
        <dbReference type="EMBL" id="KJZ68046.1"/>
    </source>
</evidence>
<reference evidence="3 4" key="1">
    <citation type="journal article" date="2014" name="Genome Biol. Evol.">
        <title>Comparative genomics and transcriptomics analyses reveal divergent lifestyle features of nematode endoparasitic fungus Hirsutella minnesotensis.</title>
        <authorList>
            <person name="Lai Y."/>
            <person name="Liu K."/>
            <person name="Zhang X."/>
            <person name="Zhang X."/>
            <person name="Li K."/>
            <person name="Wang N."/>
            <person name="Shu C."/>
            <person name="Wu Y."/>
            <person name="Wang C."/>
            <person name="Bushley K.E."/>
            <person name="Xiang M."/>
            <person name="Liu X."/>
        </authorList>
    </citation>
    <scope>NUCLEOTIDE SEQUENCE [LARGE SCALE GENOMIC DNA]</scope>
    <source>
        <strain evidence="3 4">3608</strain>
    </source>
</reference>
<dbReference type="Proteomes" id="UP000054481">
    <property type="component" value="Unassembled WGS sequence"/>
</dbReference>
<feature type="domain" description="Reverse transcriptase" evidence="2">
    <location>
        <begin position="150"/>
        <end position="294"/>
    </location>
</feature>
<proteinExistence type="predicted"/>
<organism evidence="3 4">
    <name type="scientific">Hirsutella minnesotensis 3608</name>
    <dbReference type="NCBI Taxonomy" id="1043627"/>
    <lineage>
        <taxon>Eukaryota</taxon>
        <taxon>Fungi</taxon>
        <taxon>Dikarya</taxon>
        <taxon>Ascomycota</taxon>
        <taxon>Pezizomycotina</taxon>
        <taxon>Sordariomycetes</taxon>
        <taxon>Hypocreomycetidae</taxon>
        <taxon>Hypocreales</taxon>
        <taxon>Ophiocordycipitaceae</taxon>
        <taxon>Hirsutella</taxon>
    </lineage>
</organism>
<protein>
    <recommendedName>
        <fullName evidence="2">Reverse transcriptase domain-containing protein</fullName>
    </recommendedName>
</protein>
<evidence type="ECO:0000313" key="4">
    <source>
        <dbReference type="Proteomes" id="UP000054481"/>
    </source>
</evidence>
<sequence>MSDKVPPLRKQDDNITDGKGEQAEEFLEAFFPRLPPMIEDDGGRPQRRELRMHEMTMQEVEEKVMTVSPWKAPGEDVLPPIPRLPPVIEDDGGRPQRRELRMHEMTMQEVEEKIMTVSPWKAPGEDVLPPMVWKQLWPVVKDRVLHLFQTSLRDGKVPSRWRNAKIISLKKPDKGDYSVAKAWRPMPLLSTLGKILEAVGAERISFLVEKPSLLPANHFGARKKRSAEQALLLLQEKEYNTWRSGKVLSLISFDVKGAYNGESRSPVFYLQTTLGPEKKKVGRASPAPSAGEGI</sequence>
<evidence type="ECO:0000259" key="2">
    <source>
        <dbReference type="PROSITE" id="PS50878"/>
    </source>
</evidence>
<dbReference type="OrthoDB" id="4927418at2759"/>
<dbReference type="InterPro" id="IPR000477">
    <property type="entry name" value="RT_dom"/>
</dbReference>
<evidence type="ECO:0000256" key="1">
    <source>
        <dbReference type="SAM" id="MobiDB-lite"/>
    </source>
</evidence>
<dbReference type="PANTHER" id="PTHR33481:SF1">
    <property type="entry name" value="ENDONUCLEASE_EXONUCLEASE_PHOSPHATASE DOMAIN-CONTAINING PROTEIN-RELATED"/>
    <property type="match status" value="1"/>
</dbReference>
<accession>A0A0F7ZEV4</accession>
<dbReference type="EMBL" id="KQ031058">
    <property type="protein sequence ID" value="KJZ68046.1"/>
    <property type="molecule type" value="Genomic_DNA"/>
</dbReference>
<dbReference type="AlphaFoldDB" id="A0A0F7ZEV4"/>
<gene>
    <name evidence="3" type="ORF">HIM_12562</name>
</gene>
<dbReference type="PANTHER" id="PTHR33481">
    <property type="entry name" value="REVERSE TRANSCRIPTASE"/>
    <property type="match status" value="1"/>
</dbReference>
<feature type="region of interest" description="Disordered" evidence="1">
    <location>
        <begin position="1"/>
        <end position="20"/>
    </location>
</feature>
<feature type="compositionally biased region" description="Basic and acidic residues" evidence="1">
    <location>
        <begin position="9"/>
        <end position="20"/>
    </location>
</feature>
<dbReference type="PROSITE" id="PS50878">
    <property type="entry name" value="RT_POL"/>
    <property type="match status" value="1"/>
</dbReference>
<name>A0A0F7ZEV4_9HYPO</name>
<keyword evidence="4" id="KW-1185">Reference proteome</keyword>